<organism evidence="5 6">
    <name type="scientific">Elysia crispata</name>
    <name type="common">lettuce slug</name>
    <dbReference type="NCBI Taxonomy" id="231223"/>
    <lineage>
        <taxon>Eukaryota</taxon>
        <taxon>Metazoa</taxon>
        <taxon>Spiralia</taxon>
        <taxon>Lophotrochozoa</taxon>
        <taxon>Mollusca</taxon>
        <taxon>Gastropoda</taxon>
        <taxon>Heterobranchia</taxon>
        <taxon>Euthyneura</taxon>
        <taxon>Panpulmonata</taxon>
        <taxon>Sacoglossa</taxon>
        <taxon>Placobranchoidea</taxon>
        <taxon>Plakobranchidae</taxon>
        <taxon>Elysia</taxon>
    </lineage>
</organism>
<sequence>MANIHLFMIFCTLSISDGINSQTALDGPESHDSHDTTPTGTISTSNIDITRPSKTDSTYTSPTPATLTAVTVPPYSSECHATVTGFAYQNNFCAGAQDPESYLHLARPRYTCLGRCGQAPKYGKIFSECGCDASCTVYKDCCRDVFDVCPELLNTQIGEEMYSVVAKEFRACDDFVKIYRDGPVASTPKTISTYTSSIINKKHVLPYKQRNLIELGLPLLNYQVIEIKSKLIFDGYAAYLGQKLRNSTLYFIPKVISLTCFYNSTKTEFSPENEKCVLYDVSASSVNPLNDYNNRPSSPDIGVEQSYDINVRISPVASHFKIPQSTINEGAENDEIRIQEELYLNQGSKLHFIVELSSTVERRFYCASLLSRLQDCWLMDCAEGGILWTGHLSNGQSARRSCAVPVGVRVLHRDGSSRVPFCTCLNVVAALNGLKIWKITFDPSETTKCSLLLETILTDTIPLDEIYVYTDQNSFLKERPMSTATSDKSVFEELDKYLTKIDQLCPEDENNMFQVCFYSDDGHEDDPSKDKKCLMFGAQDVNGSLNSFSFYCMFCYLQVLWLITEIY</sequence>
<reference evidence="5" key="1">
    <citation type="journal article" date="2023" name="G3 (Bethesda)">
        <title>A reference genome for the long-term kleptoplast-retaining sea slug Elysia crispata morphotype clarki.</title>
        <authorList>
            <person name="Eastman K.E."/>
            <person name="Pendleton A.L."/>
            <person name="Shaikh M.A."/>
            <person name="Suttiyut T."/>
            <person name="Ogas R."/>
            <person name="Tomko P."/>
            <person name="Gavelis G."/>
            <person name="Widhalm J.R."/>
            <person name="Wisecaver J.H."/>
        </authorList>
    </citation>
    <scope>NUCLEOTIDE SEQUENCE</scope>
    <source>
        <strain evidence="5">ECLA1</strain>
    </source>
</reference>
<dbReference type="InterPro" id="IPR036024">
    <property type="entry name" value="Somatomedin_B-like_dom_sf"/>
</dbReference>
<keyword evidence="3" id="KW-0732">Signal</keyword>
<evidence type="ECO:0000313" key="5">
    <source>
        <dbReference type="EMBL" id="KAK3772276.1"/>
    </source>
</evidence>
<feature type="domain" description="SMB" evidence="4">
    <location>
        <begin position="108"/>
        <end position="153"/>
    </location>
</feature>
<keyword evidence="1" id="KW-1015">Disulfide bond</keyword>
<comment type="caution">
    <text evidence="5">The sequence shown here is derived from an EMBL/GenBank/DDBJ whole genome shotgun (WGS) entry which is preliminary data.</text>
</comment>
<dbReference type="PROSITE" id="PS50958">
    <property type="entry name" value="SMB_2"/>
    <property type="match status" value="1"/>
</dbReference>
<feature type="region of interest" description="Disordered" evidence="2">
    <location>
        <begin position="24"/>
        <end position="61"/>
    </location>
</feature>
<feature type="chain" id="PRO_5042043413" description="SMB domain-containing protein" evidence="3">
    <location>
        <begin position="19"/>
        <end position="567"/>
    </location>
</feature>
<keyword evidence="6" id="KW-1185">Reference proteome</keyword>
<proteinExistence type="predicted"/>
<dbReference type="Gene3D" id="4.10.410.20">
    <property type="match status" value="1"/>
</dbReference>
<dbReference type="InterPro" id="IPR001212">
    <property type="entry name" value="Somatomedin_B_dom"/>
</dbReference>
<dbReference type="SUPFAM" id="SSF90188">
    <property type="entry name" value="Somatomedin B domain"/>
    <property type="match status" value="1"/>
</dbReference>
<dbReference type="Proteomes" id="UP001283361">
    <property type="component" value="Unassembled WGS sequence"/>
</dbReference>
<evidence type="ECO:0000256" key="3">
    <source>
        <dbReference type="SAM" id="SignalP"/>
    </source>
</evidence>
<name>A0AAE1DIW6_9GAST</name>
<gene>
    <name evidence="5" type="ORF">RRG08_039094</name>
</gene>
<dbReference type="Pfam" id="PF01033">
    <property type="entry name" value="Somatomedin_B"/>
    <property type="match status" value="1"/>
</dbReference>
<accession>A0AAE1DIW6</accession>
<feature type="signal peptide" evidence="3">
    <location>
        <begin position="1"/>
        <end position="18"/>
    </location>
</feature>
<dbReference type="EMBL" id="JAWDGP010003644">
    <property type="protein sequence ID" value="KAK3772276.1"/>
    <property type="molecule type" value="Genomic_DNA"/>
</dbReference>
<protein>
    <recommendedName>
        <fullName evidence="4">SMB domain-containing protein</fullName>
    </recommendedName>
</protein>
<evidence type="ECO:0000313" key="6">
    <source>
        <dbReference type="Proteomes" id="UP001283361"/>
    </source>
</evidence>
<feature type="compositionally biased region" description="Polar residues" evidence="2">
    <location>
        <begin position="36"/>
        <end position="48"/>
    </location>
</feature>
<dbReference type="AlphaFoldDB" id="A0AAE1DIW6"/>
<evidence type="ECO:0000256" key="2">
    <source>
        <dbReference type="SAM" id="MobiDB-lite"/>
    </source>
</evidence>
<evidence type="ECO:0000259" key="4">
    <source>
        <dbReference type="PROSITE" id="PS50958"/>
    </source>
</evidence>
<evidence type="ECO:0000256" key="1">
    <source>
        <dbReference type="ARBA" id="ARBA00023157"/>
    </source>
</evidence>